<dbReference type="PANTHER" id="PTHR48081:SF8">
    <property type="entry name" value="ALPHA_BETA HYDROLASE FOLD-3 DOMAIN-CONTAINING PROTEIN-RELATED"/>
    <property type="match status" value="1"/>
</dbReference>
<dbReference type="InterPro" id="IPR013094">
    <property type="entry name" value="AB_hydrolase_3"/>
</dbReference>
<gene>
    <name evidence="3" type="ORF">MUG09_08700</name>
</gene>
<dbReference type="SUPFAM" id="SSF53474">
    <property type="entry name" value="alpha/beta-Hydrolases"/>
    <property type="match status" value="1"/>
</dbReference>
<accession>A0ABY4D8C0</accession>
<evidence type="ECO:0000256" key="1">
    <source>
        <dbReference type="ARBA" id="ARBA00022801"/>
    </source>
</evidence>
<feature type="domain" description="Alpha/beta hydrolase fold-3" evidence="2">
    <location>
        <begin position="77"/>
        <end position="281"/>
    </location>
</feature>
<sequence length="308" mass="35192">MKTKYPVHKDYRTINIGVPMYAPLLPLFQRMTRFLYAKQSVPSTIKCQKLTLKSFDGYTLPMELFSPHTANDKSPCILFLHGGAFALPANDFHKKLMCEYALGSNIKVLFVDYRLVPKHRFPHGLEDCFAAYAYITGHAGELGIDSDRIALCGDSAGGALAASLIHLIRDRNLTKPLFQMLIYPVLDARQQTDSMKRFIDTPIWNARQNKKMWNLYCKNPTTQAYCSPMQIPSFARLPKAYIEANEFDCLRDEAIEYARQLQDAGVEVTMNQTKGTVHGFELNWKSEYTQQIIKQRIAYMNQQLAVVD</sequence>
<dbReference type="GO" id="GO:0016787">
    <property type="term" value="F:hydrolase activity"/>
    <property type="evidence" value="ECO:0007669"/>
    <property type="project" value="UniProtKB-KW"/>
</dbReference>
<dbReference type="Proteomes" id="UP000829708">
    <property type="component" value="Chromosome"/>
</dbReference>
<organism evidence="3 4">
    <name type="scientific">Sphaerochaeta associata</name>
    <dbReference type="NCBI Taxonomy" id="1129264"/>
    <lineage>
        <taxon>Bacteria</taxon>
        <taxon>Pseudomonadati</taxon>
        <taxon>Spirochaetota</taxon>
        <taxon>Spirochaetia</taxon>
        <taxon>Spirochaetales</taxon>
        <taxon>Sphaerochaetaceae</taxon>
        <taxon>Sphaerochaeta</taxon>
    </lineage>
</organism>
<keyword evidence="4" id="KW-1185">Reference proteome</keyword>
<dbReference type="InterPro" id="IPR029058">
    <property type="entry name" value="AB_hydrolase_fold"/>
</dbReference>
<keyword evidence="1 3" id="KW-0378">Hydrolase</keyword>
<dbReference type="RefSeq" id="WP_244771027.1">
    <property type="nucleotide sequence ID" value="NZ_CP094929.1"/>
</dbReference>
<proteinExistence type="predicted"/>
<evidence type="ECO:0000259" key="2">
    <source>
        <dbReference type="Pfam" id="PF07859"/>
    </source>
</evidence>
<dbReference type="EMBL" id="CP094929">
    <property type="protein sequence ID" value="UOM49633.1"/>
    <property type="molecule type" value="Genomic_DNA"/>
</dbReference>
<dbReference type="Gene3D" id="3.40.50.1820">
    <property type="entry name" value="alpha/beta hydrolase"/>
    <property type="match status" value="1"/>
</dbReference>
<name>A0ABY4D8C0_9SPIR</name>
<dbReference type="InterPro" id="IPR050300">
    <property type="entry name" value="GDXG_lipolytic_enzyme"/>
</dbReference>
<reference evidence="4" key="1">
    <citation type="journal article" date="2024" name="J Bioinform Genom">
        <title>Complete genome sequence of the type strain bacterium Sphaerochaeta associata GLS2t (VKM B-2742)t.</title>
        <authorList>
            <person name="Troshina O.Y."/>
            <person name="Tepeeva A.N."/>
            <person name="Arzamasceva V.O."/>
            <person name="Whitman W.B."/>
            <person name="Varghese N."/>
            <person name="Shapiro N."/>
            <person name="Woyke T."/>
            <person name="Kripides N.C."/>
            <person name="Vasilenko O.V."/>
        </authorList>
    </citation>
    <scope>NUCLEOTIDE SEQUENCE [LARGE SCALE GENOMIC DNA]</scope>
    <source>
        <strain evidence="4">GLS2T</strain>
    </source>
</reference>
<evidence type="ECO:0000313" key="3">
    <source>
        <dbReference type="EMBL" id="UOM49633.1"/>
    </source>
</evidence>
<protein>
    <submittedName>
        <fullName evidence="3">Alpha/beta hydrolase</fullName>
    </submittedName>
</protein>
<dbReference type="PANTHER" id="PTHR48081">
    <property type="entry name" value="AB HYDROLASE SUPERFAMILY PROTEIN C4A8.06C"/>
    <property type="match status" value="1"/>
</dbReference>
<evidence type="ECO:0000313" key="4">
    <source>
        <dbReference type="Proteomes" id="UP000829708"/>
    </source>
</evidence>
<dbReference type="Pfam" id="PF07859">
    <property type="entry name" value="Abhydrolase_3"/>
    <property type="match status" value="1"/>
</dbReference>